<dbReference type="PROSITE" id="PS50878">
    <property type="entry name" value="RT_POL"/>
    <property type="match status" value="1"/>
</dbReference>
<reference evidence="2 3" key="1">
    <citation type="submission" date="2021-06" db="EMBL/GenBank/DDBJ databases">
        <title>Rheinheimera indica sp. nov., isolated from deep-sea sediment.</title>
        <authorList>
            <person name="Wang Z."/>
            <person name="Zhang X.-Y."/>
        </authorList>
    </citation>
    <scope>NUCLEOTIDE SEQUENCE [LARGE SCALE GENOMIC DNA]</scope>
    <source>
        <strain evidence="2 3">SM2107</strain>
    </source>
</reference>
<sequence>MLNQSLSQKNLEQLQWRTSYKFNNGIVEKIFFEDTFKEIQRKLSNIEYEFDDFKIKKIKKSTTTSGNNIAYDSGTAADELIIRKVNDNIKRLFRIKTADRNSIVKQVISLLHDSQPIFITRLDIKSFYDSIDANSLIEEITRDNLLSYESRMILLSFREKLSVQRINGLPRGLCLSATLSELRLRKFDQKIREIREVYYYARFVDDIIIFSISPATEIIKLAERILKEAAPELQLNTGQKLSLISPEKNKRDYSTLDYLGYRINFESRPSKKNKRKVVVKISPKKISKIKNRIQRSITAFSSNKNVQLLKARIKFLTGNQYVIGDAQRTKLKSGIYYNYQLINDKSQLSELDQHFNSLFTSHHPPIKSAISELERMGLLSMIKRYSFRFGFECKVMNSFDKRTRTKIKGCW</sequence>
<proteinExistence type="predicted"/>
<accession>A0ABS6MJZ8</accession>
<organism evidence="2 3">
    <name type="scientific">Arsukibacterium indicum</name>
    <dbReference type="NCBI Taxonomy" id="2848612"/>
    <lineage>
        <taxon>Bacteria</taxon>
        <taxon>Pseudomonadati</taxon>
        <taxon>Pseudomonadota</taxon>
        <taxon>Gammaproteobacteria</taxon>
        <taxon>Chromatiales</taxon>
        <taxon>Chromatiaceae</taxon>
        <taxon>Arsukibacterium</taxon>
    </lineage>
</organism>
<keyword evidence="2" id="KW-0695">RNA-directed DNA polymerase</keyword>
<evidence type="ECO:0000313" key="2">
    <source>
        <dbReference type="EMBL" id="MBV2129140.1"/>
    </source>
</evidence>
<gene>
    <name evidence="2" type="ORF">KQY15_08545</name>
</gene>
<keyword evidence="2" id="KW-0808">Transferase</keyword>
<feature type="domain" description="Reverse transcriptase" evidence="1">
    <location>
        <begin position="39"/>
        <end position="263"/>
    </location>
</feature>
<comment type="caution">
    <text evidence="2">The sequence shown here is derived from an EMBL/GenBank/DDBJ whole genome shotgun (WGS) entry which is preliminary data.</text>
</comment>
<dbReference type="Pfam" id="PF00078">
    <property type="entry name" value="RVT_1"/>
    <property type="match status" value="1"/>
</dbReference>
<protein>
    <submittedName>
        <fullName evidence="2">RNA-directed DNA polymerase</fullName>
    </submittedName>
</protein>
<evidence type="ECO:0000259" key="1">
    <source>
        <dbReference type="PROSITE" id="PS50878"/>
    </source>
</evidence>
<evidence type="ECO:0000313" key="3">
    <source>
        <dbReference type="Proteomes" id="UP000704611"/>
    </source>
</evidence>
<name>A0ABS6MJZ8_9GAMM</name>
<dbReference type="RefSeq" id="WP_217668766.1">
    <property type="nucleotide sequence ID" value="NZ_JAHRID010000003.1"/>
</dbReference>
<dbReference type="GO" id="GO:0003964">
    <property type="term" value="F:RNA-directed DNA polymerase activity"/>
    <property type="evidence" value="ECO:0007669"/>
    <property type="project" value="UniProtKB-KW"/>
</dbReference>
<dbReference type="EMBL" id="JAHRID010000003">
    <property type="protein sequence ID" value="MBV2129140.1"/>
    <property type="molecule type" value="Genomic_DNA"/>
</dbReference>
<dbReference type="Proteomes" id="UP000704611">
    <property type="component" value="Unassembled WGS sequence"/>
</dbReference>
<keyword evidence="2" id="KW-0548">Nucleotidyltransferase</keyword>
<dbReference type="InterPro" id="IPR000477">
    <property type="entry name" value="RT_dom"/>
</dbReference>
<keyword evidence="3" id="KW-1185">Reference proteome</keyword>
<dbReference type="NCBIfam" id="NF041747">
    <property type="entry name" value="Drt3a"/>
    <property type="match status" value="1"/>
</dbReference>
<dbReference type="CDD" id="cd01646">
    <property type="entry name" value="RT_Bac_retron_I"/>
    <property type="match status" value="1"/>
</dbReference>